<reference evidence="1 3" key="1">
    <citation type="submission" date="2015-01" db="EMBL/GenBank/DDBJ databases">
        <authorList>
            <person name="Guo J."/>
        </authorList>
    </citation>
    <scope>NUCLEOTIDE SEQUENCE [LARGE SCALE GENOMIC DNA]</scope>
    <source>
        <strain evidence="1 3">DSM 22147</strain>
    </source>
</reference>
<name>A0A0D6XNL6_9STAP</name>
<dbReference type="Proteomes" id="UP000032366">
    <property type="component" value="Unassembled WGS sequence"/>
</dbReference>
<sequence length="149" mass="17247">MEKLIKTKKEGYLYEYAGINNSIVNSKSLKTLPANRSVQLEFRLSEEEEFEKSIDDQNLKHYNRFYVVVYEFDAQSKMISKIALTLPDQQNMRLIEVADLTHLIEESTSRITLDELDVVKNDKVPASTFVDDNQLFGYEIAAEDQKDSN</sequence>
<dbReference type="EMBL" id="UHDT01000001">
    <property type="protein sequence ID" value="SUM57281.1"/>
    <property type="molecule type" value="Genomic_DNA"/>
</dbReference>
<evidence type="ECO:0000313" key="2">
    <source>
        <dbReference type="EMBL" id="SUM57281.1"/>
    </source>
</evidence>
<keyword evidence="3" id="KW-1185">Reference proteome</keyword>
<gene>
    <name evidence="2" type="ORF">NCTC13832_00955</name>
    <name evidence="1" type="ORF">TP70_08550</name>
</gene>
<reference evidence="2 4" key="2">
    <citation type="submission" date="2018-06" db="EMBL/GenBank/DDBJ databases">
        <authorList>
            <consortium name="Pathogen Informatics"/>
            <person name="Doyle S."/>
        </authorList>
    </citation>
    <scope>NUCLEOTIDE SEQUENCE [LARGE SCALE GENOMIC DNA]</scope>
    <source>
        <strain evidence="2 4">NCTC13832</strain>
    </source>
</reference>
<evidence type="ECO:0000313" key="4">
    <source>
        <dbReference type="Proteomes" id="UP000254100"/>
    </source>
</evidence>
<dbReference type="RefSeq" id="WP_044360989.1">
    <property type="nucleotide sequence ID" value="NZ_JXWY01000063.1"/>
</dbReference>
<organism evidence="2 4">
    <name type="scientific">Staphylococcus microti</name>
    <dbReference type="NCBI Taxonomy" id="569857"/>
    <lineage>
        <taxon>Bacteria</taxon>
        <taxon>Bacillati</taxon>
        <taxon>Bacillota</taxon>
        <taxon>Bacilli</taxon>
        <taxon>Bacillales</taxon>
        <taxon>Staphylococcaceae</taxon>
        <taxon>Staphylococcus</taxon>
    </lineage>
</organism>
<dbReference type="OrthoDB" id="2893237at2"/>
<dbReference type="AlphaFoldDB" id="A0A0D6XNL6"/>
<dbReference type="STRING" id="569857.TP70_08550"/>
<protein>
    <submittedName>
        <fullName evidence="2">Uncharacterized protein</fullName>
    </submittedName>
</protein>
<evidence type="ECO:0000313" key="1">
    <source>
        <dbReference type="EMBL" id="KIX90272.1"/>
    </source>
</evidence>
<dbReference type="Proteomes" id="UP000254100">
    <property type="component" value="Unassembled WGS sequence"/>
</dbReference>
<accession>A0A0D6XNL6</accession>
<proteinExistence type="predicted"/>
<evidence type="ECO:0000313" key="3">
    <source>
        <dbReference type="Proteomes" id="UP000032366"/>
    </source>
</evidence>
<dbReference type="EMBL" id="JXWY01000063">
    <property type="protein sequence ID" value="KIX90272.1"/>
    <property type="molecule type" value="Genomic_DNA"/>
</dbReference>